<accession>A0A5C6A317</accession>
<dbReference type="AlphaFoldDB" id="A0A5C6A317"/>
<dbReference type="Proteomes" id="UP000320176">
    <property type="component" value="Unassembled WGS sequence"/>
</dbReference>
<organism evidence="1 2">
    <name type="scientific">Stieleria varia</name>
    <dbReference type="NCBI Taxonomy" id="2528005"/>
    <lineage>
        <taxon>Bacteria</taxon>
        <taxon>Pseudomonadati</taxon>
        <taxon>Planctomycetota</taxon>
        <taxon>Planctomycetia</taxon>
        <taxon>Pirellulales</taxon>
        <taxon>Pirellulaceae</taxon>
        <taxon>Stieleria</taxon>
    </lineage>
</organism>
<reference evidence="1 2" key="1">
    <citation type="submission" date="2019-02" db="EMBL/GenBank/DDBJ databases">
        <title>Deep-cultivation of Planctomycetes and their phenomic and genomic characterization uncovers novel biology.</title>
        <authorList>
            <person name="Wiegand S."/>
            <person name="Jogler M."/>
            <person name="Boedeker C."/>
            <person name="Pinto D."/>
            <person name="Vollmers J."/>
            <person name="Rivas-Marin E."/>
            <person name="Kohn T."/>
            <person name="Peeters S.H."/>
            <person name="Heuer A."/>
            <person name="Rast P."/>
            <person name="Oberbeckmann S."/>
            <person name="Bunk B."/>
            <person name="Jeske O."/>
            <person name="Meyerdierks A."/>
            <person name="Storesund J.E."/>
            <person name="Kallscheuer N."/>
            <person name="Luecker S."/>
            <person name="Lage O.M."/>
            <person name="Pohl T."/>
            <person name="Merkel B.J."/>
            <person name="Hornburger P."/>
            <person name="Mueller R.-W."/>
            <person name="Bruemmer F."/>
            <person name="Labrenz M."/>
            <person name="Spormann A.M."/>
            <person name="Op Den Camp H."/>
            <person name="Overmann J."/>
            <person name="Amann R."/>
            <person name="Jetten M.S.M."/>
            <person name="Mascher T."/>
            <person name="Medema M.H."/>
            <person name="Devos D.P."/>
            <person name="Kaster A.-K."/>
            <person name="Ovreas L."/>
            <person name="Rohde M."/>
            <person name="Galperin M.Y."/>
            <person name="Jogler C."/>
        </authorList>
    </citation>
    <scope>NUCLEOTIDE SEQUENCE [LARGE SCALE GENOMIC DNA]</scope>
    <source>
        <strain evidence="1 2">Pla52n</strain>
    </source>
</reference>
<sequence>MRKLPSWLREPYVLGKFVSWSMFMNVTDFVQR</sequence>
<evidence type="ECO:0000313" key="2">
    <source>
        <dbReference type="Proteomes" id="UP000320176"/>
    </source>
</evidence>
<evidence type="ECO:0000313" key="1">
    <source>
        <dbReference type="EMBL" id="TWT93796.1"/>
    </source>
</evidence>
<comment type="caution">
    <text evidence="1">The sequence shown here is derived from an EMBL/GenBank/DDBJ whole genome shotgun (WGS) entry which is preliminary data.</text>
</comment>
<protein>
    <submittedName>
        <fullName evidence="1">Uncharacterized protein</fullName>
    </submittedName>
</protein>
<gene>
    <name evidence="1" type="ORF">Pla52n_56240</name>
</gene>
<name>A0A5C6A317_9BACT</name>
<dbReference type="EMBL" id="SJPN01000008">
    <property type="protein sequence ID" value="TWT93796.1"/>
    <property type="molecule type" value="Genomic_DNA"/>
</dbReference>
<keyword evidence="2" id="KW-1185">Reference proteome</keyword>
<proteinExistence type="predicted"/>